<dbReference type="AlphaFoldDB" id="A0A4Y2MFF8"/>
<accession>A0A4Y2MFF8</accession>
<evidence type="ECO:0000313" key="1">
    <source>
        <dbReference type="EMBL" id="GBN25140.1"/>
    </source>
</evidence>
<organism evidence="1 2">
    <name type="scientific">Araneus ventricosus</name>
    <name type="common">Orbweaver spider</name>
    <name type="synonym">Epeira ventricosa</name>
    <dbReference type="NCBI Taxonomy" id="182803"/>
    <lineage>
        <taxon>Eukaryota</taxon>
        <taxon>Metazoa</taxon>
        <taxon>Ecdysozoa</taxon>
        <taxon>Arthropoda</taxon>
        <taxon>Chelicerata</taxon>
        <taxon>Arachnida</taxon>
        <taxon>Araneae</taxon>
        <taxon>Araneomorphae</taxon>
        <taxon>Entelegynae</taxon>
        <taxon>Araneoidea</taxon>
        <taxon>Araneidae</taxon>
        <taxon>Araneus</taxon>
    </lineage>
</organism>
<dbReference type="OrthoDB" id="6437545at2759"/>
<sequence length="209" mass="24691">MNLDNFTTWWKTATVLPILKPGKDSTDTISYRPISVLPILRKVAEHLMPKGLNNYLKENYFVLNNLVFEKNYLPRTNILDSLAISRRGLPINRKQELFSSISRKRLTGSERYSEIIMQSGRNHNVIDMTPHFRNFKDLHYKLQLTNRKRNVLSEKVSFRDSVKWIKVEDLGSYLYKDYYDPYTPFKKVDLRKQIRGWGQSNSSKLEILT</sequence>
<dbReference type="EMBL" id="BGPR01007205">
    <property type="protein sequence ID" value="GBN25140.1"/>
    <property type="molecule type" value="Genomic_DNA"/>
</dbReference>
<proteinExistence type="predicted"/>
<protein>
    <submittedName>
        <fullName evidence="1">Uncharacterized protein</fullName>
    </submittedName>
</protein>
<evidence type="ECO:0000313" key="2">
    <source>
        <dbReference type="Proteomes" id="UP000499080"/>
    </source>
</evidence>
<comment type="caution">
    <text evidence="1">The sequence shown here is derived from an EMBL/GenBank/DDBJ whole genome shotgun (WGS) entry which is preliminary data.</text>
</comment>
<reference evidence="1 2" key="1">
    <citation type="journal article" date="2019" name="Sci. Rep.">
        <title>Orb-weaving spider Araneus ventricosus genome elucidates the spidroin gene catalogue.</title>
        <authorList>
            <person name="Kono N."/>
            <person name="Nakamura H."/>
            <person name="Ohtoshi R."/>
            <person name="Moran D.A.P."/>
            <person name="Shinohara A."/>
            <person name="Yoshida Y."/>
            <person name="Fujiwara M."/>
            <person name="Mori M."/>
            <person name="Tomita M."/>
            <person name="Arakawa K."/>
        </authorList>
    </citation>
    <scope>NUCLEOTIDE SEQUENCE [LARGE SCALE GENOMIC DNA]</scope>
</reference>
<gene>
    <name evidence="1" type="ORF">AVEN_200191_1</name>
</gene>
<name>A0A4Y2MFF8_ARAVE</name>
<dbReference type="Proteomes" id="UP000499080">
    <property type="component" value="Unassembled WGS sequence"/>
</dbReference>
<keyword evidence="2" id="KW-1185">Reference proteome</keyword>